<dbReference type="InterPro" id="IPR036396">
    <property type="entry name" value="Cyt_P450_sf"/>
</dbReference>
<feature type="binding site" description="axial binding residue" evidence="14">
    <location>
        <position position="468"/>
    </location>
    <ligand>
        <name>heme</name>
        <dbReference type="ChEBI" id="CHEBI:30413"/>
    </ligand>
    <ligandPart>
        <name>Fe</name>
        <dbReference type="ChEBI" id="CHEBI:18248"/>
    </ligandPart>
</feature>
<evidence type="ECO:0000256" key="6">
    <source>
        <dbReference type="ARBA" id="ARBA00022723"/>
    </source>
</evidence>
<evidence type="ECO:0000256" key="14">
    <source>
        <dbReference type="PIRSR" id="PIRSR602401-1"/>
    </source>
</evidence>
<dbReference type="AlphaFoldDB" id="A0AAV2B377"/>
<accession>A0AAV2B377</accession>
<evidence type="ECO:0008006" key="19">
    <source>
        <dbReference type="Google" id="ProtNLM"/>
    </source>
</evidence>
<evidence type="ECO:0000256" key="4">
    <source>
        <dbReference type="ARBA" id="ARBA00010617"/>
    </source>
</evidence>
<dbReference type="SUPFAM" id="SSF48264">
    <property type="entry name" value="Cytochrome P450"/>
    <property type="match status" value="1"/>
</dbReference>
<keyword evidence="11 15" id="KW-0503">Monooxygenase</keyword>
<dbReference type="GO" id="GO:0005789">
    <property type="term" value="C:endoplasmic reticulum membrane"/>
    <property type="evidence" value="ECO:0007669"/>
    <property type="project" value="UniProtKB-SubCell"/>
</dbReference>
<dbReference type="PANTHER" id="PTHR24302:SF15">
    <property type="entry name" value="FATTY-ACID PEROXYGENASE"/>
    <property type="match status" value="1"/>
</dbReference>
<dbReference type="EMBL" id="CAXIEN010000268">
    <property type="protein sequence ID" value="CAL1290716.1"/>
    <property type="molecule type" value="Genomic_DNA"/>
</dbReference>
<sequence length="529" mass="60775">MYGKEFVADSLPVSLFLGILSLFCLYWYSTQNFDYWKKRGIPQAGPAVPFVGTLYPLLWKPSHEVDLERYQKLGPVYGQYDGNTPVLAVSDSKLLREILVKEFPTFMNRRMAEFVHGDAMGNSFLFTLCGEEWKRMRNIITPTFSTGKIKKMINYIKQCNSTMIENLKKVSKNGKPLQVKQFSNAFSMDVIASAAFSVYLDSYNDPNNTFIQSAVKAFSPYFNYKLAFYQMWPKLAKWIGVQVIYTKPLYFFKKSALYIMKQRKKTGHTRSDFLQFLMGTVKDFADEKEEDVGNDTTSHDVQDKSRNQIYKSLTLDEAVSQCVQFFIAGFDTVSSTISNAAYLLALHPDIQNRAFETVRDVLQETEGEVTYEALQDMNYLDNVVSETLRLYPSFSRLERVTEAEFKLGNTGVVLPKGTALIIPVYAIHRDPKLYLDPDKFDPDRFLPEERTKRDLYAYMPFGSGPRGCIGRRFGLMQVKTCLIYILANFTIHRCPETKVPLEFRLGPGPLAVKPQTLRFEERTDKISLK</sequence>
<dbReference type="InterPro" id="IPR002401">
    <property type="entry name" value="Cyt_P450_E_grp-I"/>
</dbReference>
<keyword evidence="16" id="KW-1133">Transmembrane helix</keyword>
<keyword evidence="5 14" id="KW-0349">Heme</keyword>
<keyword evidence="18" id="KW-1185">Reference proteome</keyword>
<comment type="caution">
    <text evidence="17">The sequence shown here is derived from an EMBL/GenBank/DDBJ whole genome shotgun (WGS) entry which is preliminary data.</text>
</comment>
<keyword evidence="12 16" id="KW-0472">Membrane</keyword>
<evidence type="ECO:0000256" key="16">
    <source>
        <dbReference type="SAM" id="Phobius"/>
    </source>
</evidence>
<comment type="cofactor">
    <cofactor evidence="1 14">
        <name>heme</name>
        <dbReference type="ChEBI" id="CHEBI:30413"/>
    </cofactor>
</comment>
<comment type="subcellular location">
    <subcellularLocation>
        <location evidence="3">Endoplasmic reticulum membrane</location>
        <topology evidence="3">Peripheral membrane protein</topology>
    </subcellularLocation>
    <subcellularLocation>
        <location evidence="2">Microsome membrane</location>
        <topology evidence="2">Peripheral membrane protein</topology>
    </subcellularLocation>
</comment>
<evidence type="ECO:0000256" key="12">
    <source>
        <dbReference type="ARBA" id="ARBA00023136"/>
    </source>
</evidence>
<proteinExistence type="inferred from homology"/>
<dbReference type="GO" id="GO:0020037">
    <property type="term" value="F:heme binding"/>
    <property type="evidence" value="ECO:0007669"/>
    <property type="project" value="InterPro"/>
</dbReference>
<dbReference type="InterPro" id="IPR017972">
    <property type="entry name" value="Cyt_P450_CS"/>
</dbReference>
<dbReference type="InterPro" id="IPR001128">
    <property type="entry name" value="Cyt_P450"/>
</dbReference>
<keyword evidence="10 14" id="KW-0408">Iron</keyword>
<dbReference type="Pfam" id="PF00067">
    <property type="entry name" value="p450"/>
    <property type="match status" value="1"/>
</dbReference>
<evidence type="ECO:0000256" key="3">
    <source>
        <dbReference type="ARBA" id="ARBA00004406"/>
    </source>
</evidence>
<evidence type="ECO:0000256" key="15">
    <source>
        <dbReference type="RuleBase" id="RU000461"/>
    </source>
</evidence>
<keyword evidence="9 15" id="KW-0560">Oxidoreductase</keyword>
<evidence type="ECO:0000313" key="18">
    <source>
        <dbReference type="Proteomes" id="UP001497382"/>
    </source>
</evidence>
<dbReference type="InterPro" id="IPR050705">
    <property type="entry name" value="Cytochrome_P450_3A"/>
</dbReference>
<dbReference type="GO" id="GO:0005506">
    <property type="term" value="F:iron ion binding"/>
    <property type="evidence" value="ECO:0007669"/>
    <property type="project" value="InterPro"/>
</dbReference>
<feature type="transmembrane region" description="Helical" evidence="16">
    <location>
        <begin position="6"/>
        <end position="28"/>
    </location>
</feature>
<dbReference type="GO" id="GO:0008395">
    <property type="term" value="F:steroid hydroxylase activity"/>
    <property type="evidence" value="ECO:0007669"/>
    <property type="project" value="TreeGrafter"/>
</dbReference>
<dbReference type="CDD" id="cd11056">
    <property type="entry name" value="CYP6-like"/>
    <property type="match status" value="1"/>
</dbReference>
<dbReference type="FunFam" id="1.10.630.10:FF:000042">
    <property type="entry name" value="Cytochrome P450"/>
    <property type="match status" value="1"/>
</dbReference>
<keyword evidence="7" id="KW-0256">Endoplasmic reticulum</keyword>
<comment type="similarity">
    <text evidence="4 15">Belongs to the cytochrome P450 family.</text>
</comment>
<dbReference type="Gene3D" id="1.10.630.10">
    <property type="entry name" value="Cytochrome P450"/>
    <property type="match status" value="1"/>
</dbReference>
<evidence type="ECO:0000256" key="13">
    <source>
        <dbReference type="ARBA" id="ARBA00043906"/>
    </source>
</evidence>
<evidence type="ECO:0000256" key="11">
    <source>
        <dbReference type="ARBA" id="ARBA00023033"/>
    </source>
</evidence>
<evidence type="ECO:0000256" key="8">
    <source>
        <dbReference type="ARBA" id="ARBA00022848"/>
    </source>
</evidence>
<dbReference type="PROSITE" id="PS00086">
    <property type="entry name" value="CYTOCHROME_P450"/>
    <property type="match status" value="1"/>
</dbReference>
<keyword evidence="16" id="KW-0812">Transmembrane</keyword>
<evidence type="ECO:0000256" key="1">
    <source>
        <dbReference type="ARBA" id="ARBA00001971"/>
    </source>
</evidence>
<dbReference type="PRINTS" id="PR00463">
    <property type="entry name" value="EP450I"/>
</dbReference>
<keyword evidence="8" id="KW-0492">Microsome</keyword>
<keyword evidence="6 14" id="KW-0479">Metal-binding</keyword>
<dbReference type="GO" id="GO:0016705">
    <property type="term" value="F:oxidoreductase activity, acting on paired donors, with incorporation or reduction of molecular oxygen"/>
    <property type="evidence" value="ECO:0007669"/>
    <property type="project" value="InterPro"/>
</dbReference>
<evidence type="ECO:0000313" key="17">
    <source>
        <dbReference type="EMBL" id="CAL1290716.1"/>
    </source>
</evidence>
<evidence type="ECO:0000256" key="10">
    <source>
        <dbReference type="ARBA" id="ARBA00023004"/>
    </source>
</evidence>
<evidence type="ECO:0000256" key="2">
    <source>
        <dbReference type="ARBA" id="ARBA00004174"/>
    </source>
</evidence>
<reference evidence="17 18" key="1">
    <citation type="submission" date="2024-04" db="EMBL/GenBank/DDBJ databases">
        <authorList>
            <person name="Rising A."/>
            <person name="Reimegard J."/>
            <person name="Sonavane S."/>
            <person name="Akerstrom W."/>
            <person name="Nylinder S."/>
            <person name="Hedman E."/>
            <person name="Kallberg Y."/>
        </authorList>
    </citation>
    <scope>NUCLEOTIDE SEQUENCE [LARGE SCALE GENOMIC DNA]</scope>
</reference>
<comment type="function">
    <text evidence="13">Cytochromes P450 are a group of heme-thiolate monooxygenases. They oxidize a variety of structurally unrelated compounds, including steroids, fatty acids, and xenobiotics.</text>
</comment>
<dbReference type="Proteomes" id="UP001497382">
    <property type="component" value="Unassembled WGS sequence"/>
</dbReference>
<dbReference type="PANTHER" id="PTHR24302">
    <property type="entry name" value="CYTOCHROME P450 FAMILY 3"/>
    <property type="match status" value="1"/>
</dbReference>
<evidence type="ECO:0000256" key="5">
    <source>
        <dbReference type="ARBA" id="ARBA00022617"/>
    </source>
</evidence>
<gene>
    <name evidence="17" type="ORF">LARSCL_LOCUS16655</name>
</gene>
<organism evidence="17 18">
    <name type="scientific">Larinioides sclopetarius</name>
    <dbReference type="NCBI Taxonomy" id="280406"/>
    <lineage>
        <taxon>Eukaryota</taxon>
        <taxon>Metazoa</taxon>
        <taxon>Ecdysozoa</taxon>
        <taxon>Arthropoda</taxon>
        <taxon>Chelicerata</taxon>
        <taxon>Arachnida</taxon>
        <taxon>Araneae</taxon>
        <taxon>Araneomorphae</taxon>
        <taxon>Entelegynae</taxon>
        <taxon>Araneoidea</taxon>
        <taxon>Araneidae</taxon>
        <taxon>Larinioides</taxon>
    </lineage>
</organism>
<protein>
    <recommendedName>
        <fullName evidence="19">Cytochrome P450</fullName>
    </recommendedName>
</protein>
<dbReference type="PRINTS" id="PR00385">
    <property type="entry name" value="P450"/>
</dbReference>
<evidence type="ECO:0000256" key="7">
    <source>
        <dbReference type="ARBA" id="ARBA00022824"/>
    </source>
</evidence>
<name>A0AAV2B377_9ARAC</name>
<evidence type="ECO:0000256" key="9">
    <source>
        <dbReference type="ARBA" id="ARBA00023002"/>
    </source>
</evidence>